<dbReference type="EMBL" id="JACSPO010000001">
    <property type="protein sequence ID" value="MBD8061598.1"/>
    <property type="molecule type" value="Genomic_DNA"/>
</dbReference>
<gene>
    <name evidence="1" type="ORF">H9624_04575</name>
</gene>
<dbReference type="NCBIfam" id="TIGR04089">
    <property type="entry name" value="exp_by_SipW_III"/>
    <property type="match status" value="1"/>
</dbReference>
<dbReference type="Proteomes" id="UP000661894">
    <property type="component" value="Unassembled WGS sequence"/>
</dbReference>
<evidence type="ECO:0000313" key="1">
    <source>
        <dbReference type="EMBL" id="MBD8061598.1"/>
    </source>
</evidence>
<accession>A0ABR8YZV6</accession>
<evidence type="ECO:0000313" key="2">
    <source>
        <dbReference type="Proteomes" id="UP000661894"/>
    </source>
</evidence>
<name>A0ABR8YZV6_9MICO</name>
<organism evidence="1 2">
    <name type="scientific">Oceanitalea stevensii</name>
    <dbReference type="NCBI Taxonomy" id="2763072"/>
    <lineage>
        <taxon>Bacteria</taxon>
        <taxon>Bacillati</taxon>
        <taxon>Actinomycetota</taxon>
        <taxon>Actinomycetes</taxon>
        <taxon>Micrococcales</taxon>
        <taxon>Bogoriellaceae</taxon>
        <taxon>Georgenia</taxon>
    </lineage>
</organism>
<dbReference type="InterPro" id="IPR024006">
    <property type="entry name" value="Alt_signal_exp_actinobact"/>
</dbReference>
<reference evidence="1 2" key="1">
    <citation type="submission" date="2020-08" db="EMBL/GenBank/DDBJ databases">
        <title>A Genomic Blueprint of the Chicken Gut Microbiome.</title>
        <authorList>
            <person name="Gilroy R."/>
            <person name="Ravi A."/>
            <person name="Getino M."/>
            <person name="Pursley I."/>
            <person name="Horton D.L."/>
            <person name="Alikhan N.-F."/>
            <person name="Baker D."/>
            <person name="Gharbi K."/>
            <person name="Hall N."/>
            <person name="Watson M."/>
            <person name="Adriaenssens E.M."/>
            <person name="Foster-Nyarko E."/>
            <person name="Jarju S."/>
            <person name="Secka A."/>
            <person name="Antonio M."/>
            <person name="Oren A."/>
            <person name="Chaudhuri R."/>
            <person name="La Ragione R.M."/>
            <person name="Hildebrand F."/>
            <person name="Pallen M.J."/>
        </authorList>
    </citation>
    <scope>NUCLEOTIDE SEQUENCE [LARGE SCALE GENOMIC DNA]</scope>
    <source>
        <strain evidence="1 2">Sa1BUA1</strain>
    </source>
</reference>
<dbReference type="RefSeq" id="WP_251838694.1">
    <property type="nucleotide sequence ID" value="NZ_JACSPO010000001.1"/>
</dbReference>
<proteinExistence type="predicted"/>
<protein>
    <submittedName>
        <fullName evidence="1">Alternate-type signal peptide domain-containing protein</fullName>
    </submittedName>
</protein>
<keyword evidence="2" id="KW-1185">Reference proteome</keyword>
<sequence>MTTRPTPRRARRRRGSLPLVAGAALLAGATGAGGTVALWHAAADMPLGTITAGNLHIDTVGGTVWHETSVDVPGTPRRVDPDTFLARPGDSLLMSQQLSTELEGDNLRGRLTVGWEREPALPDGVTATYAVLDEAGDPLVSGVPLGEERLVTLDDDGRVLTVEVALTLGRGTGDRVGADAAAQLTDLGTVVVDLEQVRTGEGFTS</sequence>
<comment type="caution">
    <text evidence="1">The sequence shown here is derived from an EMBL/GenBank/DDBJ whole genome shotgun (WGS) entry which is preliminary data.</text>
</comment>